<proteinExistence type="inferred from homology"/>
<evidence type="ECO:0000256" key="3">
    <source>
        <dbReference type="SAM" id="SignalP"/>
    </source>
</evidence>
<sequence>MEAHHCTLLCKMSSSLSLLLLIILFSCNTKPKLAEVDPAFSQYIDSYTSGVVSKKNTVRIQLASDASVTHTLNEVVKDALFTFSPAVDGKAYWVDTRTIEFKPDKDLSADQLYEVSFKLGKVMNVPSKFETFTFNVQTIKPSFEVQDNGLHSNSKNNMTLSGTLSTADVEESAKVEKLLSASVNDKALNIAWQHNEANKTHEFTINNIERANSAATLLLNWNGDALGVKDFTGNKEIVVPAIGDFRVLEIKAIQEEEQYALIQFSDPIAVGQALDGLINISNNESISYTILGSEVKVYTSDKLDGNYTINVLEGIENQWGDKLEKAFTANVFFENRLPAVKIQGRGSILPNSTGKLVLPFEATDLKAVDVSIIKIYENNVAQFLQDNKLNGESNLRKVGTPLVQATIKLDNDQSLNLHKTNKFSLDLDKYIRTEPGAIYRVYIGFRPEYSLYTCANMGKDDEDDYDYYYTSDEDNEVDEESAFWRRYDDYYPYGYNWQQRDNPCHQSYYNKERFASRNILATNIGLTAKRGNDNSLFVSANNIITTESLKNVELQVLDYQQQIIAKGTTDGDGLAMLQLKRKPYLLVAKSGNEKSYLKLDDGSSLPLSRFDVSGDEIKNGIKAFIFGERGVWRPGDSLFLSCIVDDKDNKLPADHPIEMELLSPKGQLYKKIVQTNANDGFNVFRTATDVDAPTGNWICRVKLGGATFEKKLKIETVMPNRLKIDLNFGNADALGENVTTAGTLTAKWLFGATAQNLKAKVDAQLYKRTTSFPKFKDYVFDDPTSSFTPQSKTIFDGTLSAEGTAPVNPKFEVGEDAPGQLLANLMVKVFEPGGNFSIDNISMPFNPYSSYVGVHVPEGDKTWGFLLSGKTHKFDIADVDTKGSPTNGSTRLEVQLYKIRWNWWWDNSGDDLSNFTQNEYNKLIRKDTLNISNGKGFYNVHFDEDDWGRYLVLIKDTRSGHTTGSTFYVDDYGWQSRGDNNDPSAAAMLSFTADKETYNVGDDVQLTIPTSKDGKALISIESGSKVLKTYQVKTTQGQTKFSFKADASMSPNIYVNVSLIQPHAQTVNDLPIRMYGVIPIMVEDKSTILKPVIRMADAIRPEQKSTITVSEASNKNMTYVIAIVDEGLLDLTHFKTPNPHDAFYAKEALGVKSWDVYDDVIGAWGAELQRILTIGGDAEAELASKTRRANRFKPVVQFMGPFKLNGGSKTHEFTLPPYMGSVKAMVIAAGDNAYGMAEKAVTVKKPLMLLATMPRVLGPNEELKIPVTVFATDNNIHYVSLSLQSNPFIQAGGTQNISFSGTGEQLVYFTAKVKPNTGIGKVKIVATAGKEQSVTEVEIDIRNPNPPITQVTEATLQAGQSWNSNVAMIGDASSSKVTLEISSIPAINLAKRLDYLIQYPHGCIEQTTSSVFPQLVLNQLMDLDEQDKVRIDANIRAGLGKLSNFQQSDGGFSYWPGGDNSDEWGTNYAGNFLLEASARGYVVSSSMLQAWKVYERNKAVAWNVTSAPWYGTDLMQSYRLYLLALAKAPELGAMNRLKEFKFLTPEAKWRLAAAYQLVGQSKVALQLISGLSTNFPKRDYTGITFGSDLRDQAMVLETLTLMNRKAEGEQLVRTVANKLSQDDWYSTQTTAYALIAIAKFSGNNKDEKKIIATGNAGTQKLNINSGSVVSQTNIAWQNNKGAVQLTNKGSNTLYVRIINEGKPLSNDTIPVVNNPNILFVSVNYLNTAGQSIDISKVKQGTDFMAKVTIKNPGLRGTYTEMALTQIFPSGWEILNTRLYNSEGAYQSSPSDYMDIRDDRVYHYFDLKQNETLTYYVQLNAAYPGKYFWPGVYAEAMYDHTISGGVRGKWVEVQE</sequence>
<dbReference type="SMART" id="SM01360">
    <property type="entry name" value="A2M"/>
    <property type="match status" value="1"/>
</dbReference>
<dbReference type="CDD" id="cd02891">
    <property type="entry name" value="A2M_like"/>
    <property type="match status" value="1"/>
</dbReference>
<dbReference type="Gene3D" id="2.60.40.3710">
    <property type="match status" value="1"/>
</dbReference>
<dbReference type="OrthoDB" id="9767116at2"/>
<evidence type="ECO:0000259" key="4">
    <source>
        <dbReference type="SMART" id="SM01359"/>
    </source>
</evidence>
<dbReference type="InterPro" id="IPR011625">
    <property type="entry name" value="A2M_N_BRD"/>
</dbReference>
<feature type="chain" id="PRO_5022676567" description="Alpha-2-macroglobulin" evidence="3">
    <location>
        <begin position="35"/>
        <end position="1854"/>
    </location>
</feature>
<evidence type="ECO:0008006" key="8">
    <source>
        <dbReference type="Google" id="ProtNLM"/>
    </source>
</evidence>
<dbReference type="KEGG" id="pgin:FRZ67_15475"/>
<dbReference type="InterPro" id="IPR041203">
    <property type="entry name" value="Bact_A2M_MG5"/>
</dbReference>
<dbReference type="SMART" id="SM01359">
    <property type="entry name" value="A2M_N_2"/>
    <property type="match status" value="1"/>
</dbReference>
<dbReference type="InterPro" id="IPR008930">
    <property type="entry name" value="Terpenoid_cyclase/PrenylTrfase"/>
</dbReference>
<dbReference type="Pfam" id="PF17973">
    <property type="entry name" value="bMG10"/>
    <property type="match status" value="1"/>
</dbReference>
<feature type="domain" description="Alpha-2-macroglobulin bait region" evidence="4">
    <location>
        <begin position="989"/>
        <end position="1131"/>
    </location>
</feature>
<protein>
    <recommendedName>
        <fullName evidence="8">Alpha-2-macroglobulin</fullName>
    </recommendedName>
</protein>
<evidence type="ECO:0000256" key="2">
    <source>
        <dbReference type="ARBA" id="ARBA00022729"/>
    </source>
</evidence>
<dbReference type="Pfam" id="PF00207">
    <property type="entry name" value="A2M"/>
    <property type="match status" value="1"/>
</dbReference>
<dbReference type="InterPro" id="IPR002890">
    <property type="entry name" value="MG2"/>
</dbReference>
<dbReference type="EMBL" id="CP042435">
    <property type="protein sequence ID" value="QEC68639.1"/>
    <property type="molecule type" value="Genomic_DNA"/>
</dbReference>
<evidence type="ECO:0000259" key="5">
    <source>
        <dbReference type="SMART" id="SM01360"/>
    </source>
</evidence>
<gene>
    <name evidence="6" type="ORF">FRZ67_15475</name>
</gene>
<feature type="domain" description="Alpha-2-macroglobulin" evidence="5">
    <location>
        <begin position="1195"/>
        <end position="1283"/>
    </location>
</feature>
<dbReference type="Pfam" id="PF07678">
    <property type="entry name" value="TED_complement"/>
    <property type="match status" value="1"/>
</dbReference>
<dbReference type="InterPro" id="IPR051802">
    <property type="entry name" value="YfhM-like"/>
</dbReference>
<dbReference type="InterPro" id="IPR041246">
    <property type="entry name" value="Bact_MG10"/>
</dbReference>
<dbReference type="Pfam" id="PF07703">
    <property type="entry name" value="A2M_BRD"/>
    <property type="match status" value="1"/>
</dbReference>
<dbReference type="Pfam" id="PF17962">
    <property type="entry name" value="bMG6"/>
    <property type="match status" value="1"/>
</dbReference>
<dbReference type="PANTHER" id="PTHR40094:SF1">
    <property type="entry name" value="UBIQUITIN DOMAIN-CONTAINING PROTEIN"/>
    <property type="match status" value="1"/>
</dbReference>
<comment type="similarity">
    <text evidence="1">Belongs to the protease inhibitor I39 (alpha-2-macroglobulin) family. Bacterial alpha-2-macroglobulin subfamily.</text>
</comment>
<dbReference type="Pfam" id="PF17972">
    <property type="entry name" value="bMG5"/>
    <property type="match status" value="1"/>
</dbReference>
<dbReference type="InterPro" id="IPR041462">
    <property type="entry name" value="Bact_A2M_MG6"/>
</dbReference>
<evidence type="ECO:0000313" key="6">
    <source>
        <dbReference type="EMBL" id="QEC68639.1"/>
    </source>
</evidence>
<accession>A0A5B8VBJ6</accession>
<name>A0A5B8VBJ6_9BACT</name>
<dbReference type="InterPro" id="IPR021868">
    <property type="entry name" value="Alpha_2_Macroglob_MG3"/>
</dbReference>
<keyword evidence="2 3" id="KW-0732">Signal</keyword>
<dbReference type="InterPro" id="IPR001599">
    <property type="entry name" value="Macroglobln_a2"/>
</dbReference>
<feature type="signal peptide" evidence="3">
    <location>
        <begin position="1"/>
        <end position="34"/>
    </location>
</feature>
<dbReference type="Gene3D" id="1.50.10.20">
    <property type="match status" value="1"/>
</dbReference>
<dbReference type="SUPFAM" id="SSF48239">
    <property type="entry name" value="Terpenoid cyclases/Protein prenyltransferases"/>
    <property type="match status" value="1"/>
</dbReference>
<evidence type="ECO:0000256" key="1">
    <source>
        <dbReference type="ARBA" id="ARBA00010556"/>
    </source>
</evidence>
<dbReference type="Gene3D" id="2.60.40.1930">
    <property type="match status" value="1"/>
</dbReference>
<dbReference type="InterPro" id="IPR047565">
    <property type="entry name" value="Alpha-macroglob_thiol-ester_cl"/>
</dbReference>
<dbReference type="GO" id="GO:0005615">
    <property type="term" value="C:extracellular space"/>
    <property type="evidence" value="ECO:0007669"/>
    <property type="project" value="InterPro"/>
</dbReference>
<reference evidence="6 7" key="1">
    <citation type="journal article" date="2016" name="Int. J. Syst. Evol. Microbiol.">
        <title>Panacibacter ginsenosidivorans gen. nov., sp. nov., with ginsenoside converting activity isolated from soil of a ginseng field.</title>
        <authorList>
            <person name="Siddiqi M.Z."/>
            <person name="Muhammad Shafi S."/>
            <person name="Choi K.D."/>
            <person name="Im W.T."/>
        </authorList>
    </citation>
    <scope>NUCLEOTIDE SEQUENCE [LARGE SCALE GENOMIC DNA]</scope>
    <source>
        <strain evidence="6 7">Gsoil1550</strain>
    </source>
</reference>
<dbReference type="PANTHER" id="PTHR40094">
    <property type="entry name" value="ALPHA-2-MACROGLOBULIN HOMOLOG"/>
    <property type="match status" value="1"/>
</dbReference>
<organism evidence="6 7">
    <name type="scientific">Panacibacter ginsenosidivorans</name>
    <dbReference type="NCBI Taxonomy" id="1813871"/>
    <lineage>
        <taxon>Bacteria</taxon>
        <taxon>Pseudomonadati</taxon>
        <taxon>Bacteroidota</taxon>
        <taxon>Chitinophagia</taxon>
        <taxon>Chitinophagales</taxon>
        <taxon>Chitinophagaceae</taxon>
        <taxon>Panacibacter</taxon>
    </lineage>
</organism>
<keyword evidence="7" id="KW-1185">Reference proteome</keyword>
<evidence type="ECO:0000313" key="7">
    <source>
        <dbReference type="Proteomes" id="UP000321533"/>
    </source>
</evidence>
<dbReference type="Pfam" id="PF01835">
    <property type="entry name" value="MG2"/>
    <property type="match status" value="1"/>
</dbReference>
<dbReference type="GO" id="GO:0004866">
    <property type="term" value="F:endopeptidase inhibitor activity"/>
    <property type="evidence" value="ECO:0007669"/>
    <property type="project" value="InterPro"/>
</dbReference>
<dbReference type="Pfam" id="PF11974">
    <property type="entry name" value="bMG3"/>
    <property type="match status" value="1"/>
</dbReference>
<dbReference type="SMART" id="SM01419">
    <property type="entry name" value="Thiol-ester_cl"/>
    <property type="match status" value="1"/>
</dbReference>
<dbReference type="InterPro" id="IPR011626">
    <property type="entry name" value="Alpha-macroglobulin_TED"/>
</dbReference>
<dbReference type="Proteomes" id="UP000321533">
    <property type="component" value="Chromosome"/>
</dbReference>